<keyword evidence="2" id="KW-0663">Pyridoxal phosphate</keyword>
<dbReference type="Proteomes" id="UP000470384">
    <property type="component" value="Unassembled WGS sequence"/>
</dbReference>
<gene>
    <name evidence="7" type="ORF">GTQ45_13275</name>
</gene>
<dbReference type="SUPFAM" id="SSF53383">
    <property type="entry name" value="PLP-dependent transferases"/>
    <property type="match status" value="1"/>
</dbReference>
<dbReference type="PROSITE" id="PS50949">
    <property type="entry name" value="HTH_GNTR"/>
    <property type="match status" value="1"/>
</dbReference>
<dbReference type="Pfam" id="PF00155">
    <property type="entry name" value="Aminotran_1_2"/>
    <property type="match status" value="1"/>
</dbReference>
<keyword evidence="5" id="KW-0804">Transcription</keyword>
<dbReference type="Gene3D" id="3.90.1150.10">
    <property type="entry name" value="Aspartate Aminotransferase, domain 1"/>
    <property type="match status" value="1"/>
</dbReference>
<protein>
    <submittedName>
        <fullName evidence="7">Aminotransferase class I/II-fold pyridoxal phosphate-dependent enzyme</fullName>
    </submittedName>
</protein>
<keyword evidence="7" id="KW-0808">Transferase</keyword>
<dbReference type="InterPro" id="IPR004839">
    <property type="entry name" value="Aminotransferase_I/II_large"/>
</dbReference>
<dbReference type="InterPro" id="IPR015422">
    <property type="entry name" value="PyrdxlP-dep_Trfase_small"/>
</dbReference>
<evidence type="ECO:0000256" key="3">
    <source>
        <dbReference type="ARBA" id="ARBA00023015"/>
    </source>
</evidence>
<keyword evidence="7" id="KW-0032">Aminotransferase</keyword>
<evidence type="ECO:0000313" key="7">
    <source>
        <dbReference type="EMBL" id="NBG96706.1"/>
    </source>
</evidence>
<dbReference type="InterPro" id="IPR036388">
    <property type="entry name" value="WH-like_DNA-bd_sf"/>
</dbReference>
<name>A0A845QEN9_9HYPH</name>
<dbReference type="PANTHER" id="PTHR46577:SF1">
    <property type="entry name" value="HTH-TYPE TRANSCRIPTIONAL REGULATORY PROTEIN GABR"/>
    <property type="match status" value="1"/>
</dbReference>
<dbReference type="SMART" id="SM00345">
    <property type="entry name" value="HTH_GNTR"/>
    <property type="match status" value="1"/>
</dbReference>
<dbReference type="Gene3D" id="1.10.10.10">
    <property type="entry name" value="Winged helix-like DNA-binding domain superfamily/Winged helix DNA-binding domain"/>
    <property type="match status" value="1"/>
</dbReference>
<dbReference type="CDD" id="cd07377">
    <property type="entry name" value="WHTH_GntR"/>
    <property type="match status" value="1"/>
</dbReference>
<dbReference type="InterPro" id="IPR015421">
    <property type="entry name" value="PyrdxlP-dep_Trfase_major"/>
</dbReference>
<accession>A0A845QEN9</accession>
<dbReference type="Pfam" id="PF00392">
    <property type="entry name" value="GntR"/>
    <property type="match status" value="1"/>
</dbReference>
<dbReference type="GO" id="GO:0030170">
    <property type="term" value="F:pyridoxal phosphate binding"/>
    <property type="evidence" value="ECO:0007669"/>
    <property type="project" value="InterPro"/>
</dbReference>
<dbReference type="InterPro" id="IPR015424">
    <property type="entry name" value="PyrdxlP-dep_Trfase"/>
</dbReference>
<reference evidence="7 8" key="1">
    <citation type="journal article" date="2016" name="Int. J. Syst. Evol. Microbiol.">
        <title>Pyruvatibacter mobilis gen. nov., sp. nov., a marine bacterium from the culture broth of Picochlorum sp. 122.</title>
        <authorList>
            <person name="Wang G."/>
            <person name="Tang M."/>
            <person name="Wu H."/>
            <person name="Dai S."/>
            <person name="Li T."/>
            <person name="Chen C."/>
            <person name="He H."/>
            <person name="Fan J."/>
            <person name="Xiang W."/>
            <person name="Li X."/>
        </authorList>
    </citation>
    <scope>NUCLEOTIDE SEQUENCE [LARGE SCALE GENOMIC DNA]</scope>
    <source>
        <strain evidence="7 8">GYP-11</strain>
    </source>
</reference>
<keyword evidence="4" id="KW-0238">DNA-binding</keyword>
<sequence>MTLFPAHLIPPSGPRYVAIADAIEAAVTSGDLRQGDRLPAHRPLAFDLGVTVGTISRAYELAARRGLVEGSVGRGTFVRGIADPGRQTRGAGSAEFSAMRDVGLIPMRTNLPAPVGHNGAVAAAMETLLRDPAFRTRIADYEEPAGSASQRAAMTSWLSLDGFTPDTDRLVLTAGAQQALATAIAVATDPGDLILTEALTYRIIASQCQLMGRRLRPVAIDGEGLVPDALEEAARTHRARAVFLIPTLHNPTGAIMGAARRRAIASIAEDHDLMILEDDTYGVFTDAQLPITALLPDRSFYVSSLSKSVAPGLRIGAMLCPPRHAARARAAQHALGQGLPPMTAECARHLIETGEAHDLLTRQKVEIRKRNKMAADLLRPWLPDIHPHSAHLWLPVPEVWRVHDFVEAARMRGVAIAADEDFAITAPSGRRHVRITLGPPADMAECRRGISIVKDLLEEGPLSAA</sequence>
<feature type="domain" description="HTH gntR-type" evidence="6">
    <location>
        <begin position="13"/>
        <end position="81"/>
    </location>
</feature>
<keyword evidence="8" id="KW-1185">Reference proteome</keyword>
<dbReference type="RefSeq" id="WP_160588739.1">
    <property type="nucleotide sequence ID" value="NZ_BMHN01000001.1"/>
</dbReference>
<keyword evidence="3" id="KW-0805">Transcription regulation</keyword>
<dbReference type="SUPFAM" id="SSF46785">
    <property type="entry name" value="Winged helix' DNA-binding domain"/>
    <property type="match status" value="1"/>
</dbReference>
<dbReference type="CDD" id="cd00609">
    <property type="entry name" value="AAT_like"/>
    <property type="match status" value="1"/>
</dbReference>
<dbReference type="GO" id="GO:0003700">
    <property type="term" value="F:DNA-binding transcription factor activity"/>
    <property type="evidence" value="ECO:0007669"/>
    <property type="project" value="InterPro"/>
</dbReference>
<evidence type="ECO:0000313" key="8">
    <source>
        <dbReference type="Proteomes" id="UP000470384"/>
    </source>
</evidence>
<dbReference type="GO" id="GO:0008483">
    <property type="term" value="F:transaminase activity"/>
    <property type="evidence" value="ECO:0007669"/>
    <property type="project" value="UniProtKB-KW"/>
</dbReference>
<dbReference type="GO" id="GO:0003677">
    <property type="term" value="F:DNA binding"/>
    <property type="evidence" value="ECO:0007669"/>
    <property type="project" value="UniProtKB-KW"/>
</dbReference>
<dbReference type="InterPro" id="IPR051446">
    <property type="entry name" value="HTH_trans_reg/aminotransferase"/>
</dbReference>
<organism evidence="7 8">
    <name type="scientific">Pyruvatibacter mobilis</name>
    <dbReference type="NCBI Taxonomy" id="1712261"/>
    <lineage>
        <taxon>Bacteria</taxon>
        <taxon>Pseudomonadati</taxon>
        <taxon>Pseudomonadota</taxon>
        <taxon>Alphaproteobacteria</taxon>
        <taxon>Hyphomicrobiales</taxon>
        <taxon>Parvibaculaceae</taxon>
        <taxon>Pyruvatibacter</taxon>
    </lineage>
</organism>
<comment type="caution">
    <text evidence="7">The sequence shown here is derived from an EMBL/GenBank/DDBJ whole genome shotgun (WGS) entry which is preliminary data.</text>
</comment>
<dbReference type="EMBL" id="WXYQ01000011">
    <property type="protein sequence ID" value="NBG96706.1"/>
    <property type="molecule type" value="Genomic_DNA"/>
</dbReference>
<evidence type="ECO:0000259" key="6">
    <source>
        <dbReference type="PROSITE" id="PS50949"/>
    </source>
</evidence>
<evidence type="ECO:0000256" key="4">
    <source>
        <dbReference type="ARBA" id="ARBA00023125"/>
    </source>
</evidence>
<dbReference type="InterPro" id="IPR036390">
    <property type="entry name" value="WH_DNA-bd_sf"/>
</dbReference>
<evidence type="ECO:0000256" key="1">
    <source>
        <dbReference type="ARBA" id="ARBA00005384"/>
    </source>
</evidence>
<comment type="similarity">
    <text evidence="1">In the C-terminal section; belongs to the class-I pyridoxal-phosphate-dependent aminotransferase family.</text>
</comment>
<dbReference type="GeneID" id="300653788"/>
<dbReference type="Gene3D" id="3.40.640.10">
    <property type="entry name" value="Type I PLP-dependent aspartate aminotransferase-like (Major domain)"/>
    <property type="match status" value="1"/>
</dbReference>
<dbReference type="InterPro" id="IPR000524">
    <property type="entry name" value="Tscrpt_reg_HTH_GntR"/>
</dbReference>
<evidence type="ECO:0000256" key="2">
    <source>
        <dbReference type="ARBA" id="ARBA00022898"/>
    </source>
</evidence>
<dbReference type="OrthoDB" id="9804020at2"/>
<evidence type="ECO:0000256" key="5">
    <source>
        <dbReference type="ARBA" id="ARBA00023163"/>
    </source>
</evidence>
<proteinExistence type="inferred from homology"/>
<dbReference type="AlphaFoldDB" id="A0A845QEN9"/>
<dbReference type="PANTHER" id="PTHR46577">
    <property type="entry name" value="HTH-TYPE TRANSCRIPTIONAL REGULATORY PROTEIN GABR"/>
    <property type="match status" value="1"/>
</dbReference>